<dbReference type="Proteomes" id="UP000817658">
    <property type="component" value="Chromosome 1"/>
</dbReference>
<dbReference type="AlphaFoldDB" id="Q658D1"/>
<gene>
    <name evidence="1" type="primary">P0436E04.24</name>
</gene>
<proteinExistence type="predicted"/>
<evidence type="ECO:0000313" key="1">
    <source>
        <dbReference type="EMBL" id="BAD44838.1"/>
    </source>
</evidence>
<reference evidence="1" key="1">
    <citation type="journal article" date="2002" name="Nature">
        <title>The genome sequence and structure of rice chromosome 1.</title>
        <authorList>
            <person name="Sasaki T."/>
            <person name="Matsumoto T."/>
            <person name="Yamamoto K."/>
            <person name="Sakata K."/>
            <person name="Baba T."/>
            <person name="Katayose Y."/>
            <person name="Wu J."/>
            <person name="Niimura Y."/>
            <person name="Cheng Z."/>
            <person name="Nagamura Y."/>
            <person name="Antonio B.A."/>
            <person name="Kanamori H."/>
            <person name="Hosokawa S."/>
            <person name="Masukawa M."/>
            <person name="Arikawa K."/>
            <person name="Chiden Y."/>
            <person name="Hayashi M."/>
            <person name="Okamoto M."/>
            <person name="Ando T."/>
            <person name="Aoki H."/>
            <person name="Arita K."/>
            <person name="Hamada M."/>
            <person name="Harada C."/>
            <person name="Hijishita S."/>
            <person name="Honda M."/>
            <person name="Ichikawa Y."/>
            <person name="Idonuma A."/>
            <person name="Iijima M."/>
            <person name="Ikeda M."/>
            <person name="Ikeno M."/>
            <person name="Itoh S."/>
            <person name="Itoh T."/>
            <person name="Itoh Y."/>
            <person name="Itoh Y."/>
            <person name="Iwabuchi A."/>
            <person name="Kamiya K."/>
            <person name="Karasawa W."/>
            <person name="Katagiri S."/>
            <person name="Kikuta A."/>
            <person name="Kobayashi N."/>
            <person name="Kono I."/>
            <person name="Machita K."/>
            <person name="Maehara T."/>
            <person name="Mizuno H."/>
            <person name="Mizubayashi T."/>
            <person name="Mukai Y."/>
            <person name="Nagasaki H."/>
            <person name="Nakashima M."/>
            <person name="Nakama Y."/>
            <person name="Nakamichi Y."/>
            <person name="Nakamura M."/>
            <person name="Namiki N."/>
            <person name="Negishi M."/>
            <person name="Ohta I."/>
            <person name="Ono N."/>
            <person name="Saji S."/>
            <person name="Sakai K."/>
            <person name="Shibata M."/>
            <person name="Shimokawa T."/>
            <person name="Shomura A."/>
            <person name="Song J."/>
            <person name="Takazaki Y."/>
            <person name="Terasawa K."/>
            <person name="Tsuji K."/>
            <person name="Waki K."/>
            <person name="Yamagata H."/>
            <person name="Yamane H."/>
            <person name="Yoshiki S."/>
            <person name="Yoshihara R."/>
            <person name="Yukawa K."/>
            <person name="Zhong H."/>
            <person name="Iwama H."/>
            <person name="Endo T."/>
            <person name="Ito H."/>
            <person name="Hahn J.H."/>
            <person name="Kim H.I."/>
            <person name="Eun M.Y."/>
            <person name="Yano M."/>
            <person name="Jiang J."/>
            <person name="Gojobori T."/>
        </authorList>
    </citation>
    <scope>NUCLEOTIDE SEQUENCE [LARGE SCALE GENOMIC DNA]</scope>
</reference>
<name>Q658D1_ORYSJ</name>
<protein>
    <submittedName>
        <fullName evidence="1">Uncharacterized protein</fullName>
    </submittedName>
</protein>
<sequence>MRVVKSSVVGSLLYLVKEIDLLKEAYSEETEFKENAAWQESFFLFRQGLVSTHGYKYGCIIFDLRRRDKSNVPPVQAIVSSTSASFKAASGHSTSWITLDQTDWHARISTTFGPALELSKSPRPEIDLLKETYPEETEFKENVAWKVSFLSDKDLYQPMYIHPGSMDKSNVPPVQAIVSSTSASFKAASGHSTSWITLGFCRYQLNRLARLD</sequence>
<organism evidence="1">
    <name type="scientific">Oryza sativa subsp. japonica</name>
    <name type="common">Rice</name>
    <dbReference type="NCBI Taxonomy" id="39947"/>
    <lineage>
        <taxon>Eukaryota</taxon>
        <taxon>Viridiplantae</taxon>
        <taxon>Streptophyta</taxon>
        <taxon>Embryophyta</taxon>
        <taxon>Tracheophyta</taxon>
        <taxon>Spermatophyta</taxon>
        <taxon>Magnoliopsida</taxon>
        <taxon>Liliopsida</taxon>
        <taxon>Poales</taxon>
        <taxon>Poaceae</taxon>
        <taxon>BOP clade</taxon>
        <taxon>Oryzoideae</taxon>
        <taxon>Oryzeae</taxon>
        <taxon>Oryzinae</taxon>
        <taxon>Oryza</taxon>
        <taxon>Oryza sativa</taxon>
    </lineage>
</organism>
<dbReference type="EMBL" id="AP002818">
    <property type="protein sequence ID" value="BAD44838.1"/>
    <property type="molecule type" value="Genomic_DNA"/>
</dbReference>
<accession>Q658D1</accession>